<keyword evidence="2" id="KW-1185">Reference proteome</keyword>
<evidence type="ECO:0000313" key="2">
    <source>
        <dbReference type="Proteomes" id="UP000224460"/>
    </source>
</evidence>
<protein>
    <submittedName>
        <fullName evidence="1">Uncharacterized protein</fullName>
    </submittedName>
</protein>
<gene>
    <name evidence="1" type="ORF">CS063_05430</name>
</gene>
<dbReference type="EMBL" id="PEDL01000003">
    <property type="protein sequence ID" value="PHV71490.1"/>
    <property type="molecule type" value="Genomic_DNA"/>
</dbReference>
<reference evidence="1" key="1">
    <citation type="submission" date="2017-10" db="EMBL/GenBank/DDBJ databases">
        <title>Genome sequence of cellulolytic Lachnospiraceae bacterium XHS1971 isolated from hotspring sediment.</title>
        <authorList>
            <person name="Vasudevan G."/>
            <person name="Joshi A.J."/>
            <person name="Hivarkar S."/>
            <person name="Lanjekar V.B."/>
            <person name="Dhakephalkar P.K."/>
            <person name="Dagar S."/>
        </authorList>
    </citation>
    <scope>NUCLEOTIDE SEQUENCE</scope>
    <source>
        <strain evidence="1">XHS1971</strain>
    </source>
</reference>
<organism evidence="1 2">
    <name type="scientific">Sporanaerobium hydrogeniformans</name>
    <dbReference type="NCBI Taxonomy" id="3072179"/>
    <lineage>
        <taxon>Bacteria</taxon>
        <taxon>Bacillati</taxon>
        <taxon>Bacillota</taxon>
        <taxon>Clostridia</taxon>
        <taxon>Lachnospirales</taxon>
        <taxon>Lachnospiraceae</taxon>
        <taxon>Sporanaerobium</taxon>
    </lineage>
</organism>
<comment type="caution">
    <text evidence="1">The sequence shown here is derived from an EMBL/GenBank/DDBJ whole genome shotgun (WGS) entry which is preliminary data.</text>
</comment>
<accession>A0AC61DEC1</accession>
<name>A0AC61DEC1_9FIRM</name>
<evidence type="ECO:0000313" key="1">
    <source>
        <dbReference type="EMBL" id="PHV71490.1"/>
    </source>
</evidence>
<proteinExistence type="predicted"/>
<dbReference type="Proteomes" id="UP000224460">
    <property type="component" value="Unassembled WGS sequence"/>
</dbReference>
<sequence length="85" mass="10022">MGEVKRKRPWEDKPKEEPTTFANDLLNQILICTVIGIGAFLVLNTKESTKWKDTFQQEISKNIEIEDLQKWVKKGREVIRDYTLK</sequence>